<dbReference type="InterPro" id="IPR002104">
    <property type="entry name" value="Integrase_catalytic"/>
</dbReference>
<dbReference type="CDD" id="cd00801">
    <property type="entry name" value="INT_P4_C"/>
    <property type="match status" value="1"/>
</dbReference>
<dbReference type="InterPro" id="IPR050808">
    <property type="entry name" value="Phage_Integrase"/>
</dbReference>
<dbReference type="InterPro" id="IPR025166">
    <property type="entry name" value="Integrase_DNA_bind_dom"/>
</dbReference>
<dbReference type="Pfam" id="PF00589">
    <property type="entry name" value="Phage_integrase"/>
    <property type="match status" value="1"/>
</dbReference>
<dbReference type="InterPro" id="IPR038488">
    <property type="entry name" value="Integrase_DNA-bd_sf"/>
</dbReference>
<evidence type="ECO:0000259" key="5">
    <source>
        <dbReference type="PROSITE" id="PS51898"/>
    </source>
</evidence>
<evidence type="ECO:0000256" key="4">
    <source>
        <dbReference type="ARBA" id="ARBA00023172"/>
    </source>
</evidence>
<evidence type="ECO:0000256" key="1">
    <source>
        <dbReference type="ARBA" id="ARBA00008857"/>
    </source>
</evidence>
<keyword evidence="2" id="KW-0229">DNA integration</keyword>
<dbReference type="InterPro" id="IPR013762">
    <property type="entry name" value="Integrase-like_cat_sf"/>
</dbReference>
<dbReference type="EMBL" id="JBHLUN010000007">
    <property type="protein sequence ID" value="MFC0408853.1"/>
    <property type="molecule type" value="Genomic_DNA"/>
</dbReference>
<evidence type="ECO:0000313" key="6">
    <source>
        <dbReference type="EMBL" id="MFC0408853.1"/>
    </source>
</evidence>
<dbReference type="Gene3D" id="1.10.150.130">
    <property type="match status" value="1"/>
</dbReference>
<dbReference type="InterPro" id="IPR053876">
    <property type="entry name" value="Phage_int_M"/>
</dbReference>
<evidence type="ECO:0000256" key="3">
    <source>
        <dbReference type="ARBA" id="ARBA00023125"/>
    </source>
</evidence>
<dbReference type="Pfam" id="PF22022">
    <property type="entry name" value="Phage_int_M"/>
    <property type="match status" value="1"/>
</dbReference>
<protein>
    <submittedName>
        <fullName evidence="6">Tyrosine-type recombinase/integrase</fullName>
    </submittedName>
</protein>
<comment type="similarity">
    <text evidence="1">Belongs to the 'phage' integrase family.</text>
</comment>
<keyword evidence="3" id="KW-0238">DNA-binding</keyword>
<keyword evidence="7" id="KW-1185">Reference proteome</keyword>
<dbReference type="Proteomes" id="UP001589865">
    <property type="component" value="Unassembled WGS sequence"/>
</dbReference>
<sequence>MLTDKEIRGAAAQDKAYRIRDDKGLWLQINPNGSKLWRYRYEFAGREKMLALGRYPAMSLAAARKGREAARALLDEGKDPATEKALTRAGNVASSLSTFEAVARDWLKVRGVSWVPRHTRAIELSLELHVFPTLGKLPIAGITSPMVLALLRRVEAQGTPDLAKRLRQRLSMVFVHAIATGQGESDPAAVVVPALVPRSIGKQPAITDLAQARAMLRKVEETSSEPWVRTLNRFQALTAVRPGEARGAAWAEIEGLDTDKPLWRIPPERMKKRREHLVPLAPQAAELLRLMHQLTGSSPFVFPHRHSSKRPGGTTALAVLLNRAGFAGKHVPHGWRATFSTVMNERFPEDHAAIEIMLAHVSRNAVAAAYNRALRLERRRELATTWAGLLLEGALPAAALFDPVSQPAA</sequence>
<dbReference type="Gene3D" id="3.30.160.390">
    <property type="entry name" value="Integrase, DNA-binding domain"/>
    <property type="match status" value="1"/>
</dbReference>
<gene>
    <name evidence="6" type="ORF">ACFFGY_11365</name>
</gene>
<dbReference type="PANTHER" id="PTHR30629:SF2">
    <property type="entry name" value="PROPHAGE INTEGRASE INTS-RELATED"/>
    <property type="match status" value="1"/>
</dbReference>
<name>A0ABV6JWB5_9PROT</name>
<dbReference type="InterPro" id="IPR011010">
    <property type="entry name" value="DNA_brk_join_enz"/>
</dbReference>
<keyword evidence="4" id="KW-0233">DNA recombination</keyword>
<evidence type="ECO:0000313" key="7">
    <source>
        <dbReference type="Proteomes" id="UP001589865"/>
    </source>
</evidence>
<feature type="domain" description="Tyr recombinase" evidence="5">
    <location>
        <begin position="202"/>
        <end position="384"/>
    </location>
</feature>
<comment type="caution">
    <text evidence="6">The sequence shown here is derived from an EMBL/GenBank/DDBJ whole genome shotgun (WGS) entry which is preliminary data.</text>
</comment>
<dbReference type="Gene3D" id="1.10.443.10">
    <property type="entry name" value="Intergrase catalytic core"/>
    <property type="match status" value="1"/>
</dbReference>
<dbReference type="Pfam" id="PF13356">
    <property type="entry name" value="Arm-DNA-bind_3"/>
    <property type="match status" value="1"/>
</dbReference>
<dbReference type="SUPFAM" id="SSF56349">
    <property type="entry name" value="DNA breaking-rejoining enzymes"/>
    <property type="match status" value="1"/>
</dbReference>
<evidence type="ECO:0000256" key="2">
    <source>
        <dbReference type="ARBA" id="ARBA00022908"/>
    </source>
</evidence>
<dbReference type="PANTHER" id="PTHR30629">
    <property type="entry name" value="PROPHAGE INTEGRASE"/>
    <property type="match status" value="1"/>
</dbReference>
<organism evidence="6 7">
    <name type="scientific">Roseomonas elaeocarpi</name>
    <dbReference type="NCBI Taxonomy" id="907779"/>
    <lineage>
        <taxon>Bacteria</taxon>
        <taxon>Pseudomonadati</taxon>
        <taxon>Pseudomonadota</taxon>
        <taxon>Alphaproteobacteria</taxon>
        <taxon>Acetobacterales</taxon>
        <taxon>Roseomonadaceae</taxon>
        <taxon>Roseomonas</taxon>
    </lineage>
</organism>
<dbReference type="RefSeq" id="WP_377044600.1">
    <property type="nucleotide sequence ID" value="NZ_JBHLUN010000007.1"/>
</dbReference>
<dbReference type="PROSITE" id="PS51898">
    <property type="entry name" value="TYR_RECOMBINASE"/>
    <property type="match status" value="1"/>
</dbReference>
<proteinExistence type="inferred from homology"/>
<dbReference type="InterPro" id="IPR010998">
    <property type="entry name" value="Integrase_recombinase_N"/>
</dbReference>
<accession>A0ABV6JWB5</accession>
<reference evidence="6 7" key="1">
    <citation type="submission" date="2024-09" db="EMBL/GenBank/DDBJ databases">
        <authorList>
            <person name="Sun Q."/>
            <person name="Mori K."/>
        </authorList>
    </citation>
    <scope>NUCLEOTIDE SEQUENCE [LARGE SCALE GENOMIC DNA]</scope>
    <source>
        <strain evidence="6 7">TBRC 5777</strain>
    </source>
</reference>